<comment type="similarity">
    <text evidence="1 7">Belongs to the MurCDEF family. MurE subfamily.</text>
</comment>
<evidence type="ECO:0000256" key="1">
    <source>
        <dbReference type="ARBA" id="ARBA00005898"/>
    </source>
</evidence>
<evidence type="ECO:0000259" key="9">
    <source>
        <dbReference type="Pfam" id="PF01225"/>
    </source>
</evidence>
<dbReference type="HAMAP" id="MF_00208">
    <property type="entry name" value="MurE"/>
    <property type="match status" value="1"/>
</dbReference>
<feature type="domain" description="Mur ligase central" evidence="11">
    <location>
        <begin position="116"/>
        <end position="318"/>
    </location>
</feature>
<dbReference type="AlphaFoldDB" id="A0A542W0Y7"/>
<comment type="caution">
    <text evidence="12">The sequence shown here is derived from an EMBL/GenBank/DDBJ whole genome shotgun (WGS) entry which is preliminary data.</text>
</comment>
<dbReference type="GO" id="GO:0071555">
    <property type="term" value="P:cell wall organization"/>
    <property type="evidence" value="ECO:0007669"/>
    <property type="project" value="UniProtKB-KW"/>
</dbReference>
<dbReference type="UniPathway" id="UPA00219"/>
<keyword evidence="7" id="KW-0963">Cytoplasm</keyword>
<feature type="binding site" evidence="7">
    <location>
        <position position="195"/>
    </location>
    <ligand>
        <name>UDP-N-acetyl-alpha-D-muramoyl-L-alanyl-D-glutamate</name>
        <dbReference type="ChEBI" id="CHEBI:83900"/>
    </ligand>
</feature>
<dbReference type="SUPFAM" id="SSF53244">
    <property type="entry name" value="MurD-like peptide ligases, peptide-binding domain"/>
    <property type="match status" value="1"/>
</dbReference>
<comment type="PTM">
    <text evidence="7">Carboxylation is probably crucial for Mg(2+) binding and, consequently, for the gamma-phosphate positioning of ATP.</text>
</comment>
<dbReference type="InterPro" id="IPR036565">
    <property type="entry name" value="Mur-like_cat_sf"/>
</dbReference>
<dbReference type="InterPro" id="IPR036615">
    <property type="entry name" value="Mur_ligase_C_dom_sf"/>
</dbReference>
<evidence type="ECO:0000256" key="6">
    <source>
        <dbReference type="ARBA" id="ARBA00023316"/>
    </source>
</evidence>
<keyword evidence="3 7" id="KW-0133">Cell shape</keyword>
<dbReference type="GO" id="GO:0008765">
    <property type="term" value="F:UDP-N-acetylmuramoylalanyl-D-glutamate-2,6-diaminopimelate ligase activity"/>
    <property type="evidence" value="ECO:0007669"/>
    <property type="project" value="UniProtKB-UniRule"/>
</dbReference>
<reference evidence="12 13" key="1">
    <citation type="submission" date="2019-06" db="EMBL/GenBank/DDBJ databases">
        <title>Genome sequencing of Zymomonas mobilis strains for genetic engineering and biofuel applications.</title>
        <authorList>
            <person name="Teravest M."/>
        </authorList>
    </citation>
    <scope>NUCLEOTIDE SEQUENCE [LARGE SCALE GENOMIC DNA]</scope>
    <source>
        <strain evidence="12 13">AN0101</strain>
    </source>
</reference>
<sequence length="494" mass="52745">METSGEKRMTGTEKKLGLLASDYGLSAIEKDYPVLGCAVDSRKVEAGFIFGAFPGTTVNGEDFIEKAILAGAIAIVARPEVNIDGAVHLAAENPRQAFAEIAAHFYAPFPPVMAAVTGTNGKTSVAELCRQLWTMAGHKAASIGTLGVITENTQYSLGMTTPDIVTFLSGCADLAKSGVSHLIFEASSHGLDQYRSDGAKVIAGAFTSFSRDHLDYHETMERYLEAKLRLFDERVALDGTAVVWADDPAAETVIAHIRKRGLNLIDIGKNAEAIRILDVQADSKGQDITLSIKDKPYQIRLPLIGGYQLSNALVAAGLVMATGGDVEETMAALSRLKPVRGRLERATDTEQGAEIYVDYAHTPDGLRAAIEALRPHTEGRLLVVFGAGGDRDRGKRPEMAKIAASLADHVIVTDDNPRGEDAAAIRKEVLVGAPLAEEIGGRKKAIFSAVRQAHKGDIVLIAGKGHEQGQIIGRGDDMRVLPFDDVTVAKKAVL</sequence>
<dbReference type="EC" id="6.3.2.13" evidence="7"/>
<evidence type="ECO:0000256" key="4">
    <source>
        <dbReference type="ARBA" id="ARBA00022984"/>
    </source>
</evidence>
<comment type="pathway">
    <text evidence="7 8">Cell wall biogenesis; peptidoglycan biosynthesis.</text>
</comment>
<dbReference type="InterPro" id="IPR005761">
    <property type="entry name" value="UDP-N-AcMur-Glu-dNH2Pim_ligase"/>
</dbReference>
<keyword evidence="7" id="KW-0067">ATP-binding</keyword>
<protein>
    <recommendedName>
        <fullName evidence="7">UDP-N-acetylmuramoyl-L-alanyl-D-glutamate--2,6-diaminopimelate ligase</fullName>
        <ecNumber evidence="7">6.3.2.13</ecNumber>
    </recommendedName>
    <alternativeName>
        <fullName evidence="7">Meso-A2pm-adding enzyme</fullName>
    </alternativeName>
    <alternativeName>
        <fullName evidence="7">Meso-diaminopimelate-adding enzyme</fullName>
    </alternativeName>
    <alternativeName>
        <fullName evidence="7">UDP-MurNAc-L-Ala-D-Glu:meso-diaminopimelate ligase</fullName>
    </alternativeName>
    <alternativeName>
        <fullName evidence="7">UDP-MurNAc-tripeptide synthetase</fullName>
    </alternativeName>
    <alternativeName>
        <fullName evidence="7">UDP-N-acetylmuramyl-tripeptide synthetase</fullName>
    </alternativeName>
</protein>
<feature type="domain" description="Mur ligase N-terminal catalytic" evidence="9">
    <location>
        <begin position="37"/>
        <end position="97"/>
    </location>
</feature>
<feature type="domain" description="Mur ligase C-terminal" evidence="10">
    <location>
        <begin position="341"/>
        <end position="465"/>
    </location>
</feature>
<dbReference type="NCBIfam" id="TIGR01085">
    <property type="entry name" value="murE"/>
    <property type="match status" value="1"/>
</dbReference>
<evidence type="ECO:0000313" key="12">
    <source>
        <dbReference type="EMBL" id="TQL17251.1"/>
    </source>
</evidence>
<keyword evidence="6 7" id="KW-0961">Cell wall biogenesis/degradation</keyword>
<dbReference type="GO" id="GO:0051301">
    <property type="term" value="P:cell division"/>
    <property type="evidence" value="ECO:0007669"/>
    <property type="project" value="UniProtKB-KW"/>
</dbReference>
<dbReference type="Pfam" id="PF02875">
    <property type="entry name" value="Mur_ligase_C"/>
    <property type="match status" value="1"/>
</dbReference>
<evidence type="ECO:0000259" key="11">
    <source>
        <dbReference type="Pfam" id="PF08245"/>
    </source>
</evidence>
<feature type="binding site" evidence="7">
    <location>
        <begin position="118"/>
        <end position="124"/>
    </location>
    <ligand>
        <name>ATP</name>
        <dbReference type="ChEBI" id="CHEBI:30616"/>
    </ligand>
</feature>
<organism evidence="12 13">
    <name type="scientific">Zymomonas mobilis</name>
    <dbReference type="NCBI Taxonomy" id="542"/>
    <lineage>
        <taxon>Bacteria</taxon>
        <taxon>Pseudomonadati</taxon>
        <taxon>Pseudomonadota</taxon>
        <taxon>Alphaproteobacteria</taxon>
        <taxon>Sphingomonadales</taxon>
        <taxon>Zymomonadaceae</taxon>
        <taxon>Zymomonas</taxon>
    </lineage>
</organism>
<evidence type="ECO:0000256" key="5">
    <source>
        <dbReference type="ARBA" id="ARBA00023306"/>
    </source>
</evidence>
<comment type="cofactor">
    <cofactor evidence="7">
        <name>Mg(2+)</name>
        <dbReference type="ChEBI" id="CHEBI:18420"/>
    </cofactor>
</comment>
<dbReference type="GO" id="GO:0005524">
    <property type="term" value="F:ATP binding"/>
    <property type="evidence" value="ECO:0007669"/>
    <property type="project" value="UniProtKB-UniRule"/>
</dbReference>
<accession>A0A542W0Y7</accession>
<dbReference type="Pfam" id="PF01225">
    <property type="entry name" value="Mur_ligase"/>
    <property type="match status" value="1"/>
</dbReference>
<keyword evidence="7" id="KW-0547">Nucleotide-binding</keyword>
<keyword evidence="7 12" id="KW-0436">Ligase</keyword>
<dbReference type="Pfam" id="PF08245">
    <property type="entry name" value="Mur_ligase_M"/>
    <property type="match status" value="1"/>
</dbReference>
<feature type="short sequence motif" description="Meso-diaminopimelate recognition motif" evidence="7">
    <location>
        <begin position="415"/>
        <end position="418"/>
    </location>
</feature>
<comment type="catalytic activity">
    <reaction evidence="7">
        <text>UDP-N-acetyl-alpha-D-muramoyl-L-alanyl-D-glutamate + meso-2,6-diaminopimelate + ATP = UDP-N-acetyl-alpha-D-muramoyl-L-alanyl-gamma-D-glutamyl-meso-2,6-diaminopimelate + ADP + phosphate + H(+)</text>
        <dbReference type="Rhea" id="RHEA:23676"/>
        <dbReference type="ChEBI" id="CHEBI:15378"/>
        <dbReference type="ChEBI" id="CHEBI:30616"/>
        <dbReference type="ChEBI" id="CHEBI:43474"/>
        <dbReference type="ChEBI" id="CHEBI:57791"/>
        <dbReference type="ChEBI" id="CHEBI:83900"/>
        <dbReference type="ChEBI" id="CHEBI:83905"/>
        <dbReference type="ChEBI" id="CHEBI:456216"/>
        <dbReference type="EC" id="6.3.2.13"/>
    </reaction>
</comment>
<dbReference type="Gene3D" id="3.40.1390.10">
    <property type="entry name" value="MurE/MurF, N-terminal domain"/>
    <property type="match status" value="1"/>
</dbReference>
<comment type="subcellular location">
    <subcellularLocation>
        <location evidence="7 8">Cytoplasm</location>
    </subcellularLocation>
</comment>
<dbReference type="NCBIfam" id="NF001126">
    <property type="entry name" value="PRK00139.1-4"/>
    <property type="match status" value="1"/>
</dbReference>
<feature type="binding site" evidence="7">
    <location>
        <begin position="160"/>
        <end position="161"/>
    </location>
    <ligand>
        <name>UDP-N-acetyl-alpha-D-muramoyl-L-alanyl-D-glutamate</name>
        <dbReference type="ChEBI" id="CHEBI:83900"/>
    </ligand>
</feature>
<keyword evidence="7" id="KW-0460">Magnesium</keyword>
<dbReference type="InterPro" id="IPR000713">
    <property type="entry name" value="Mur_ligase_N"/>
</dbReference>
<evidence type="ECO:0000256" key="3">
    <source>
        <dbReference type="ARBA" id="ARBA00022960"/>
    </source>
</evidence>
<dbReference type="Gene3D" id="3.40.1190.10">
    <property type="entry name" value="Mur-like, catalytic domain"/>
    <property type="match status" value="1"/>
</dbReference>
<dbReference type="GO" id="GO:0008360">
    <property type="term" value="P:regulation of cell shape"/>
    <property type="evidence" value="ECO:0007669"/>
    <property type="project" value="UniProtKB-KW"/>
</dbReference>
<feature type="binding site" evidence="7">
    <location>
        <position position="187"/>
    </location>
    <ligand>
        <name>UDP-N-acetyl-alpha-D-muramoyl-L-alanyl-D-glutamate</name>
        <dbReference type="ChEBI" id="CHEBI:83900"/>
    </ligand>
</feature>
<dbReference type="GO" id="GO:0005737">
    <property type="term" value="C:cytoplasm"/>
    <property type="evidence" value="ECO:0007669"/>
    <property type="project" value="UniProtKB-SubCell"/>
</dbReference>
<evidence type="ECO:0000256" key="8">
    <source>
        <dbReference type="RuleBase" id="RU004135"/>
    </source>
</evidence>
<dbReference type="PANTHER" id="PTHR23135">
    <property type="entry name" value="MUR LIGASE FAMILY MEMBER"/>
    <property type="match status" value="1"/>
</dbReference>
<dbReference type="PANTHER" id="PTHR23135:SF4">
    <property type="entry name" value="UDP-N-ACETYLMURAMOYL-L-ALANYL-D-GLUTAMATE--2,6-DIAMINOPIMELATE LIGASE MURE HOMOLOG, CHLOROPLASTIC"/>
    <property type="match status" value="1"/>
</dbReference>
<evidence type="ECO:0000256" key="2">
    <source>
        <dbReference type="ARBA" id="ARBA00022618"/>
    </source>
</evidence>
<dbReference type="InterPro" id="IPR004101">
    <property type="entry name" value="Mur_ligase_C"/>
</dbReference>
<dbReference type="SUPFAM" id="SSF63418">
    <property type="entry name" value="MurE/MurF N-terminal domain"/>
    <property type="match status" value="1"/>
</dbReference>
<feature type="binding site" evidence="7">
    <location>
        <position position="463"/>
    </location>
    <ligand>
        <name>meso-2,6-diaminopimelate</name>
        <dbReference type="ChEBI" id="CHEBI:57791"/>
    </ligand>
</feature>
<evidence type="ECO:0000259" key="10">
    <source>
        <dbReference type="Pfam" id="PF02875"/>
    </source>
</evidence>
<dbReference type="InterPro" id="IPR035911">
    <property type="entry name" value="MurE/MurF_N"/>
</dbReference>
<dbReference type="GO" id="GO:0009252">
    <property type="term" value="P:peptidoglycan biosynthetic process"/>
    <property type="evidence" value="ECO:0007669"/>
    <property type="project" value="UniProtKB-UniRule"/>
</dbReference>
<evidence type="ECO:0000256" key="7">
    <source>
        <dbReference type="HAMAP-Rule" id="MF_00208"/>
    </source>
</evidence>
<dbReference type="Proteomes" id="UP000316887">
    <property type="component" value="Unassembled WGS sequence"/>
</dbReference>
<dbReference type="SUPFAM" id="SSF53623">
    <property type="entry name" value="MurD-like peptide ligases, catalytic domain"/>
    <property type="match status" value="1"/>
</dbReference>
<keyword evidence="5 7" id="KW-0131">Cell cycle</keyword>
<gene>
    <name evidence="7" type="primary">murE</name>
    <name evidence="12" type="ORF">FBY58_0821</name>
</gene>
<proteinExistence type="inferred from homology"/>
<feature type="binding site" evidence="7">
    <location>
        <position position="467"/>
    </location>
    <ligand>
        <name>meso-2,6-diaminopimelate</name>
        <dbReference type="ChEBI" id="CHEBI:57791"/>
    </ligand>
</feature>
<evidence type="ECO:0000313" key="13">
    <source>
        <dbReference type="Proteomes" id="UP000316887"/>
    </source>
</evidence>
<feature type="binding site" evidence="7">
    <location>
        <position position="193"/>
    </location>
    <ligand>
        <name>UDP-N-acetyl-alpha-D-muramoyl-L-alanyl-D-glutamate</name>
        <dbReference type="ChEBI" id="CHEBI:83900"/>
    </ligand>
</feature>
<dbReference type="Gene3D" id="3.90.190.20">
    <property type="entry name" value="Mur ligase, C-terminal domain"/>
    <property type="match status" value="1"/>
</dbReference>
<dbReference type="EMBL" id="VFOF01000001">
    <property type="protein sequence ID" value="TQL17251.1"/>
    <property type="molecule type" value="Genomic_DNA"/>
</dbReference>
<feature type="binding site" evidence="7">
    <location>
        <begin position="415"/>
        <end position="418"/>
    </location>
    <ligand>
        <name>meso-2,6-diaminopimelate</name>
        <dbReference type="ChEBI" id="CHEBI:57791"/>
    </ligand>
</feature>
<comment type="caution">
    <text evidence="7">Lacks conserved residue(s) required for the propagation of feature annotation.</text>
</comment>
<comment type="function">
    <text evidence="7">Catalyzes the addition of meso-diaminopimelic acid to the nucleotide precursor UDP-N-acetylmuramoyl-L-alanyl-D-glutamate (UMAG) in the biosynthesis of bacterial cell-wall peptidoglycan.</text>
</comment>
<keyword evidence="2 7" id="KW-0132">Cell division</keyword>
<dbReference type="GO" id="GO:0000287">
    <property type="term" value="F:magnesium ion binding"/>
    <property type="evidence" value="ECO:0007669"/>
    <property type="project" value="UniProtKB-UniRule"/>
</dbReference>
<feature type="binding site" evidence="7">
    <location>
        <position position="41"/>
    </location>
    <ligand>
        <name>UDP-N-acetyl-alpha-D-muramoyl-L-alanyl-D-glutamate</name>
        <dbReference type="ChEBI" id="CHEBI:83900"/>
    </ligand>
</feature>
<dbReference type="NCBIfam" id="NF001124">
    <property type="entry name" value="PRK00139.1-2"/>
    <property type="match status" value="1"/>
</dbReference>
<feature type="binding site" evidence="7">
    <location>
        <position position="391"/>
    </location>
    <ligand>
        <name>meso-2,6-diaminopimelate</name>
        <dbReference type="ChEBI" id="CHEBI:57791"/>
    </ligand>
</feature>
<name>A0A542W0Y7_ZYMMB</name>
<feature type="modified residue" description="N6-carboxylysine" evidence="7">
    <location>
        <position position="227"/>
    </location>
</feature>
<keyword evidence="4 7" id="KW-0573">Peptidoglycan synthesis</keyword>
<dbReference type="InterPro" id="IPR013221">
    <property type="entry name" value="Mur_ligase_cen"/>
</dbReference>